<feature type="compositionally biased region" description="Basic and acidic residues" evidence="1">
    <location>
        <begin position="14"/>
        <end position="26"/>
    </location>
</feature>
<feature type="compositionally biased region" description="Polar residues" evidence="1">
    <location>
        <begin position="611"/>
        <end position="625"/>
    </location>
</feature>
<name>A0AAV5RUU8_MAUHU</name>
<feature type="compositionally biased region" description="Low complexity" evidence="1">
    <location>
        <begin position="816"/>
        <end position="852"/>
    </location>
</feature>
<feature type="region of interest" description="Disordered" evidence="1">
    <location>
        <begin position="156"/>
        <end position="182"/>
    </location>
</feature>
<evidence type="ECO:0000256" key="1">
    <source>
        <dbReference type="SAM" id="MobiDB-lite"/>
    </source>
</evidence>
<feature type="compositionally biased region" description="Polar residues" evidence="1">
    <location>
        <begin position="712"/>
        <end position="737"/>
    </location>
</feature>
<feature type="compositionally biased region" description="Low complexity" evidence="1">
    <location>
        <begin position="783"/>
        <end position="799"/>
    </location>
</feature>
<feature type="compositionally biased region" description="Low complexity" evidence="1">
    <location>
        <begin position="633"/>
        <end position="674"/>
    </location>
</feature>
<dbReference type="AlphaFoldDB" id="A0AAV5RUU8"/>
<sequence length="952" mass="97321">MSSITTSSPVAARRQGEETGSREASRKASVSGFLKSLYNTYTSSHAGEPAPKHSLHGENAEENDGPILKRVRGSQNSQDIGGTAPILLYEPEEGDGRPPVLPLLPVQRLRLLRHKQRMRQQQQFKELQLLDAPTAAPVIPEDDGAANSTVVYHKSATPSPIKHMPPGSAARAVSPGPGSLPTVLKSLRGKRTAKDNQKRSLGTQWSAVFEYDAAAYGDDDKSEKLAPAAIEQDSAAALENVQPVLLKKLVGAGDGLTTAQRELLQNGPATPVIALPSATKEKKTIGLSSAAAASVKKNSTVLMPTVGFDFIKNSGTPTKTSPVSLSKSIGVKIDTGKKTPLFSLGGAAPAKSKDAPAALPKLSFNLPTGDAKPAAAAPQASKGFSFGDAKPATAAPQASKGFSFGDAIKKPTRNSDEDEEEDDLPRKKKRAQPDVSVDLTSGTDKPVFSFGGKTESAATKPAFSFGAKPQDEAATKPAFSFGAKPEKPALSFGAKPDKEEGAKPALSFGAKPAEAAASKPAFAFAAKPQENEKNEAPSKPALSFGAKPQEQENDKASSTPSFSFGVGAGTGAGSTAAPAKPAFSFGAPNADTAQQKPGLDKPVIPKLGELPTSSKENSTTPSFSFTPKPVSEPAAAAAPAASAAPKFSFASKPEGSTEPAKPAFSFGASAAASSKETSAPVANDTKPSFSFGQPPAPAAAAAPSKSAPSFNFGAQNSNPLAGSTNNAPTFGSNNAANPASVFGSGQTSQPTTATSAPPSGGFSFKRAPADLGSNGPSAPPSKPGFNFGGNNNNNNANGNPQGGNNAGGFAFGGNGQQNNAPNAGFSNNANPNAMNGFGNNNQNNAGGSVFQSGGVGGGSSFNFGGQNQMGNGMTQQAPQMQQTSFHPSNTANFNFANNNNSMNPAAIFNAAPPPPQQQQMFNGAPNNGMAGGNPVTSNFPGRKLARMRGQRR</sequence>
<feature type="region of interest" description="Disordered" evidence="1">
    <location>
        <begin position="904"/>
        <end position="952"/>
    </location>
</feature>
<gene>
    <name evidence="2" type="ORF">DAKH74_010880</name>
</gene>
<evidence type="ECO:0000313" key="2">
    <source>
        <dbReference type="EMBL" id="GMM54472.1"/>
    </source>
</evidence>
<feature type="compositionally biased region" description="Gly residues" evidence="1">
    <location>
        <begin position="800"/>
        <end position="815"/>
    </location>
</feature>
<proteinExistence type="predicted"/>
<evidence type="ECO:0008006" key="4">
    <source>
        <dbReference type="Google" id="ProtNLM"/>
    </source>
</evidence>
<evidence type="ECO:0000313" key="3">
    <source>
        <dbReference type="Proteomes" id="UP001377567"/>
    </source>
</evidence>
<dbReference type="Proteomes" id="UP001377567">
    <property type="component" value="Unassembled WGS sequence"/>
</dbReference>
<feature type="region of interest" description="Disordered" evidence="1">
    <location>
        <begin position="42"/>
        <end position="100"/>
    </location>
</feature>
<feature type="compositionally biased region" description="Low complexity" evidence="1">
    <location>
        <begin position="573"/>
        <end position="583"/>
    </location>
</feature>
<feature type="region of interest" description="Disordered" evidence="1">
    <location>
        <begin position="387"/>
        <end position="863"/>
    </location>
</feature>
<feature type="compositionally biased region" description="Basic residues" evidence="1">
    <location>
        <begin position="943"/>
        <end position="952"/>
    </location>
</feature>
<reference evidence="2 3" key="1">
    <citation type="journal article" date="2023" name="Elife">
        <title>Identification of key yeast species and microbe-microbe interactions impacting larval growth of Drosophila in the wild.</title>
        <authorList>
            <person name="Mure A."/>
            <person name="Sugiura Y."/>
            <person name="Maeda R."/>
            <person name="Honda K."/>
            <person name="Sakurai N."/>
            <person name="Takahashi Y."/>
            <person name="Watada M."/>
            <person name="Katoh T."/>
            <person name="Gotoh A."/>
            <person name="Gotoh Y."/>
            <person name="Taniguchi I."/>
            <person name="Nakamura K."/>
            <person name="Hayashi T."/>
            <person name="Katayama T."/>
            <person name="Uemura T."/>
            <person name="Hattori Y."/>
        </authorList>
    </citation>
    <scope>NUCLEOTIDE SEQUENCE [LARGE SCALE GENOMIC DNA]</scope>
    <source>
        <strain evidence="2 3">KH-74</strain>
    </source>
</reference>
<feature type="compositionally biased region" description="Low complexity" evidence="1">
    <location>
        <begin position="687"/>
        <end position="710"/>
    </location>
</feature>
<feature type="compositionally biased region" description="Low complexity" evidence="1">
    <location>
        <begin position="508"/>
        <end position="528"/>
    </location>
</feature>
<feature type="compositionally biased region" description="Low complexity" evidence="1">
    <location>
        <begin position="917"/>
        <end position="934"/>
    </location>
</feature>
<feature type="compositionally biased region" description="Low complexity" evidence="1">
    <location>
        <begin position="743"/>
        <end position="761"/>
    </location>
</feature>
<keyword evidence="3" id="KW-1185">Reference proteome</keyword>
<feature type="region of interest" description="Disordered" evidence="1">
    <location>
        <begin position="1"/>
        <end position="29"/>
    </location>
</feature>
<organism evidence="2 3">
    <name type="scientific">Maudiozyma humilis</name>
    <name type="common">Sour dough yeast</name>
    <name type="synonym">Kazachstania humilis</name>
    <dbReference type="NCBI Taxonomy" id="51915"/>
    <lineage>
        <taxon>Eukaryota</taxon>
        <taxon>Fungi</taxon>
        <taxon>Dikarya</taxon>
        <taxon>Ascomycota</taxon>
        <taxon>Saccharomycotina</taxon>
        <taxon>Saccharomycetes</taxon>
        <taxon>Saccharomycetales</taxon>
        <taxon>Saccharomycetaceae</taxon>
        <taxon>Maudiozyma</taxon>
    </lineage>
</organism>
<accession>A0AAV5RUU8</accession>
<dbReference type="EMBL" id="BTGD01000003">
    <property type="protein sequence ID" value="GMM54472.1"/>
    <property type="molecule type" value="Genomic_DNA"/>
</dbReference>
<comment type="caution">
    <text evidence="2">The sequence shown here is derived from an EMBL/GenBank/DDBJ whole genome shotgun (WGS) entry which is preliminary data.</text>
</comment>
<protein>
    <recommendedName>
        <fullName evidence="4">Nuclear pore complex NUP2/50/61 domain-containing protein</fullName>
    </recommendedName>
</protein>